<evidence type="ECO:0000313" key="1">
    <source>
        <dbReference type="EMBL" id="TCJ86997.1"/>
    </source>
</evidence>
<name>A0A4R1EYR6_9GAMM</name>
<protein>
    <recommendedName>
        <fullName evidence="3">DUF1415 domain-containing protein</fullName>
    </recommendedName>
</protein>
<dbReference type="Proteomes" id="UP000294887">
    <property type="component" value="Unassembled WGS sequence"/>
</dbReference>
<evidence type="ECO:0008006" key="3">
    <source>
        <dbReference type="Google" id="ProtNLM"/>
    </source>
</evidence>
<dbReference type="Pfam" id="PF07209">
    <property type="entry name" value="DUF1415"/>
    <property type="match status" value="1"/>
</dbReference>
<gene>
    <name evidence="1" type="ORF">EV695_1498</name>
</gene>
<keyword evidence="2" id="KW-1185">Reference proteome</keyword>
<proteinExistence type="predicted"/>
<accession>A0A4R1EYR6</accession>
<sequence>MGGCLYNTAMTTKPTSVTKSEAITHTKNWLNTVIIEHSICPFAKREFVNNTIHYELIQQTGEGKQTEQQLEQLIINCEKLDNDASIETALLIFPDSLSDFDDYLDFVEIADALMHKQGYEGIYQLASFHPQYLFADSDENDPSNYTNRSPYPMLHILREASLEKVLESYPNPENIPERNIELTRSLGLETMQKLLAECI</sequence>
<dbReference type="AlphaFoldDB" id="A0A4R1EYR6"/>
<comment type="caution">
    <text evidence="1">The sequence shown here is derived from an EMBL/GenBank/DDBJ whole genome shotgun (WGS) entry which is preliminary data.</text>
</comment>
<reference evidence="1 2" key="1">
    <citation type="submission" date="2019-03" db="EMBL/GenBank/DDBJ databases">
        <title>Genomic Encyclopedia of Type Strains, Phase IV (KMG-IV): sequencing the most valuable type-strain genomes for metagenomic binning, comparative biology and taxonomic classification.</title>
        <authorList>
            <person name="Goeker M."/>
        </authorList>
    </citation>
    <scope>NUCLEOTIDE SEQUENCE [LARGE SCALE GENOMIC DNA]</scope>
    <source>
        <strain evidence="1 2">DSM 24830</strain>
    </source>
</reference>
<dbReference type="EMBL" id="SMFQ01000003">
    <property type="protein sequence ID" value="TCJ86997.1"/>
    <property type="molecule type" value="Genomic_DNA"/>
</dbReference>
<evidence type="ECO:0000313" key="2">
    <source>
        <dbReference type="Proteomes" id="UP000294887"/>
    </source>
</evidence>
<organism evidence="1 2">
    <name type="scientific">Cocleimonas flava</name>
    <dbReference type="NCBI Taxonomy" id="634765"/>
    <lineage>
        <taxon>Bacteria</taxon>
        <taxon>Pseudomonadati</taxon>
        <taxon>Pseudomonadota</taxon>
        <taxon>Gammaproteobacteria</taxon>
        <taxon>Thiotrichales</taxon>
        <taxon>Thiotrichaceae</taxon>
        <taxon>Cocleimonas</taxon>
    </lineage>
</organism>
<dbReference type="InterPro" id="IPR009858">
    <property type="entry name" value="DUF1415"/>
</dbReference>